<reference evidence="1" key="2">
    <citation type="submission" date="2019-03" db="EMBL/GenBank/DDBJ databases">
        <authorList>
            <person name="Chen S.-C."/>
            <person name="Wu S.-Y."/>
            <person name="Lai M.-C."/>
        </authorList>
    </citation>
    <scope>NUCLEOTIDE SEQUENCE</scope>
    <source>
        <strain evidence="1">ML15</strain>
    </source>
</reference>
<proteinExistence type="predicted"/>
<dbReference type="AlphaFoldDB" id="A0A8G1A1J9"/>
<sequence>MNDLTIGEAVVAGDRAVVPLMRETELAGMGGVLFSGRPVALIVAEIGSTVLFRLDTDVPLAEGMVRQATERAFAALKKN</sequence>
<dbReference type="EMBL" id="CP037968">
    <property type="protein sequence ID" value="QYZ79326.1"/>
    <property type="molecule type" value="Genomic_DNA"/>
</dbReference>
<reference evidence="1" key="1">
    <citation type="journal article" date="2005" name="Int. J. Syst. Evol. Microbiol.">
        <title>Methanofollis formosanus sp. nov., isolated from a fish pond.</title>
        <authorList>
            <person name="Wu S.Y."/>
            <person name="Chen S.C."/>
            <person name="Lai M.C."/>
        </authorList>
    </citation>
    <scope>NUCLEOTIDE SEQUENCE</scope>
    <source>
        <strain evidence="1">ML15</strain>
    </source>
</reference>
<organism evidence="1 2">
    <name type="scientific">Methanofollis formosanus</name>
    <dbReference type="NCBI Taxonomy" id="299308"/>
    <lineage>
        <taxon>Archaea</taxon>
        <taxon>Methanobacteriati</taxon>
        <taxon>Methanobacteriota</taxon>
        <taxon>Stenosarchaea group</taxon>
        <taxon>Methanomicrobia</taxon>
        <taxon>Methanomicrobiales</taxon>
        <taxon>Methanomicrobiaceae</taxon>
        <taxon>Methanofollis</taxon>
    </lineage>
</organism>
<evidence type="ECO:0000313" key="1">
    <source>
        <dbReference type="EMBL" id="QYZ79326.1"/>
    </source>
</evidence>
<protein>
    <submittedName>
        <fullName evidence="1">Uncharacterized protein</fullName>
    </submittedName>
</protein>
<name>A0A8G1A1J9_9EURY</name>
<keyword evidence="2" id="KW-1185">Reference proteome</keyword>
<dbReference type="RefSeq" id="WP_220680631.1">
    <property type="nucleotide sequence ID" value="NZ_CP037968.1"/>
</dbReference>
<dbReference type="Proteomes" id="UP000826709">
    <property type="component" value="Chromosome"/>
</dbReference>
<gene>
    <name evidence="1" type="ORF">E2N92_07745</name>
</gene>
<evidence type="ECO:0000313" key="2">
    <source>
        <dbReference type="Proteomes" id="UP000826709"/>
    </source>
</evidence>
<dbReference type="KEGG" id="mfk:E2N92_07745"/>
<accession>A0A8G1A1J9</accession>